<protein>
    <submittedName>
        <fullName evidence="14">Putative phage tail component domain protein</fullName>
    </submittedName>
</protein>
<keyword evidence="3 10" id="KW-1134">Transmembrane beta strand</keyword>
<dbReference type="GO" id="GO:0015344">
    <property type="term" value="F:siderophore uptake transmembrane transporter activity"/>
    <property type="evidence" value="ECO:0007669"/>
    <property type="project" value="TreeGrafter"/>
</dbReference>
<dbReference type="Proteomes" id="UP000003303">
    <property type="component" value="Unassembled WGS sequence"/>
</dbReference>
<keyword evidence="9 10" id="KW-0998">Cell outer membrane</keyword>
<dbReference type="Gene3D" id="2.170.130.10">
    <property type="entry name" value="TonB-dependent receptor, plug domain"/>
    <property type="match status" value="1"/>
</dbReference>
<dbReference type="AlphaFoldDB" id="C2MAD9"/>
<keyword evidence="6 11" id="KW-0798">TonB box</keyword>
<dbReference type="Pfam" id="PF00593">
    <property type="entry name" value="TonB_dep_Rec_b-barrel"/>
    <property type="match status" value="1"/>
</dbReference>
<dbReference type="EMBL" id="ACLR01000088">
    <property type="protein sequence ID" value="EEK17280.1"/>
    <property type="molecule type" value="Genomic_DNA"/>
</dbReference>
<comment type="subcellular location">
    <subcellularLocation>
        <location evidence="1 10">Cell outer membrane</location>
        <topology evidence="1 10">Multi-pass membrane protein</topology>
    </subcellularLocation>
</comment>
<evidence type="ECO:0000256" key="9">
    <source>
        <dbReference type="ARBA" id="ARBA00023237"/>
    </source>
</evidence>
<organism evidence="14 15">
    <name type="scientific">Porphyromonas uenonis 60-3</name>
    <dbReference type="NCBI Taxonomy" id="596327"/>
    <lineage>
        <taxon>Bacteria</taxon>
        <taxon>Pseudomonadati</taxon>
        <taxon>Bacteroidota</taxon>
        <taxon>Bacteroidia</taxon>
        <taxon>Bacteroidales</taxon>
        <taxon>Porphyromonadaceae</taxon>
        <taxon>Porphyromonas</taxon>
    </lineage>
</organism>
<comment type="caution">
    <text evidence="14">The sequence shown here is derived from an EMBL/GenBank/DDBJ whole genome shotgun (WGS) entry which is preliminary data.</text>
</comment>
<evidence type="ECO:0000256" key="7">
    <source>
        <dbReference type="ARBA" id="ARBA00023136"/>
    </source>
</evidence>
<evidence type="ECO:0000313" key="14">
    <source>
        <dbReference type="EMBL" id="EEK17280.1"/>
    </source>
</evidence>
<dbReference type="InterPro" id="IPR039426">
    <property type="entry name" value="TonB-dep_rcpt-like"/>
</dbReference>
<dbReference type="InterPro" id="IPR008969">
    <property type="entry name" value="CarboxyPept-like_regulatory"/>
</dbReference>
<evidence type="ECO:0000256" key="6">
    <source>
        <dbReference type="ARBA" id="ARBA00023077"/>
    </source>
</evidence>
<evidence type="ECO:0000256" key="8">
    <source>
        <dbReference type="ARBA" id="ARBA00023170"/>
    </source>
</evidence>
<feature type="domain" description="TonB-dependent receptor-like beta-barrel" evidence="12">
    <location>
        <begin position="327"/>
        <end position="768"/>
    </location>
</feature>
<evidence type="ECO:0000256" key="11">
    <source>
        <dbReference type="RuleBase" id="RU003357"/>
    </source>
</evidence>
<evidence type="ECO:0000256" key="1">
    <source>
        <dbReference type="ARBA" id="ARBA00004571"/>
    </source>
</evidence>
<dbReference type="Gene3D" id="2.40.170.20">
    <property type="entry name" value="TonB-dependent receptor, beta-barrel domain"/>
    <property type="match status" value="1"/>
</dbReference>
<dbReference type="Pfam" id="PF07715">
    <property type="entry name" value="Plug"/>
    <property type="match status" value="1"/>
</dbReference>
<comment type="similarity">
    <text evidence="10 11">Belongs to the TonB-dependent receptor family.</text>
</comment>
<dbReference type="eggNOG" id="COG4771">
    <property type="taxonomic scope" value="Bacteria"/>
</dbReference>
<evidence type="ECO:0000256" key="3">
    <source>
        <dbReference type="ARBA" id="ARBA00022452"/>
    </source>
</evidence>
<dbReference type="STRING" id="596327.PORUE0001_1213"/>
<evidence type="ECO:0000259" key="12">
    <source>
        <dbReference type="Pfam" id="PF00593"/>
    </source>
</evidence>
<keyword evidence="8" id="KW-0675">Receptor</keyword>
<dbReference type="PROSITE" id="PS52016">
    <property type="entry name" value="TONB_DEPENDENT_REC_3"/>
    <property type="match status" value="1"/>
</dbReference>
<keyword evidence="5" id="KW-0732">Signal</keyword>
<evidence type="ECO:0000256" key="5">
    <source>
        <dbReference type="ARBA" id="ARBA00022729"/>
    </source>
</evidence>
<evidence type="ECO:0000256" key="10">
    <source>
        <dbReference type="PROSITE-ProRule" id="PRU01360"/>
    </source>
</evidence>
<reference evidence="14 15" key="1">
    <citation type="submission" date="2009-04" db="EMBL/GenBank/DDBJ databases">
        <authorList>
            <person name="Sebastian Y."/>
            <person name="Madupu R."/>
            <person name="Durkin A.S."/>
            <person name="Torralba M."/>
            <person name="Methe B."/>
            <person name="Sutton G.G."/>
            <person name="Strausberg R.L."/>
            <person name="Nelson K.E."/>
        </authorList>
    </citation>
    <scope>NUCLEOTIDE SEQUENCE [LARGE SCALE GENOMIC DNA]</scope>
    <source>
        <strain evidence="14 15">60-3</strain>
    </source>
</reference>
<keyword evidence="7 10" id="KW-0472">Membrane</keyword>
<dbReference type="InterPro" id="IPR000531">
    <property type="entry name" value="Beta-barrel_TonB"/>
</dbReference>
<keyword evidence="4 10" id="KW-0812">Transmembrane</keyword>
<evidence type="ECO:0000256" key="2">
    <source>
        <dbReference type="ARBA" id="ARBA00022448"/>
    </source>
</evidence>
<dbReference type="OrthoDB" id="9812892at2"/>
<dbReference type="SUPFAM" id="SSF56935">
    <property type="entry name" value="Porins"/>
    <property type="match status" value="1"/>
</dbReference>
<dbReference type="PANTHER" id="PTHR30069">
    <property type="entry name" value="TONB-DEPENDENT OUTER MEMBRANE RECEPTOR"/>
    <property type="match status" value="1"/>
</dbReference>
<dbReference type="InterPro" id="IPR037066">
    <property type="entry name" value="Plug_dom_sf"/>
</dbReference>
<gene>
    <name evidence="14" type="ORF">PORUE0001_1213</name>
</gene>
<dbReference type="SUPFAM" id="SSF49464">
    <property type="entry name" value="Carboxypeptidase regulatory domain-like"/>
    <property type="match status" value="1"/>
</dbReference>
<dbReference type="Pfam" id="PF13715">
    <property type="entry name" value="CarbopepD_reg_2"/>
    <property type="match status" value="1"/>
</dbReference>
<evidence type="ECO:0000313" key="15">
    <source>
        <dbReference type="Proteomes" id="UP000003303"/>
    </source>
</evidence>
<keyword evidence="2 10" id="KW-0813">Transport</keyword>
<dbReference type="PANTHER" id="PTHR30069:SF29">
    <property type="entry name" value="HEMOGLOBIN AND HEMOGLOBIN-HAPTOGLOBIN-BINDING PROTEIN 1-RELATED"/>
    <property type="match status" value="1"/>
</dbReference>
<evidence type="ECO:0000259" key="13">
    <source>
        <dbReference type="Pfam" id="PF07715"/>
    </source>
</evidence>
<dbReference type="InterPro" id="IPR036942">
    <property type="entry name" value="Beta-barrel_TonB_sf"/>
</dbReference>
<name>C2MAD9_9PORP</name>
<dbReference type="GO" id="GO:0009279">
    <property type="term" value="C:cell outer membrane"/>
    <property type="evidence" value="ECO:0007669"/>
    <property type="project" value="UniProtKB-SubCell"/>
</dbReference>
<feature type="domain" description="TonB-dependent receptor plug" evidence="13">
    <location>
        <begin position="137"/>
        <end position="240"/>
    </location>
</feature>
<keyword evidence="15" id="KW-1185">Reference proteome</keyword>
<dbReference type="InterPro" id="IPR012910">
    <property type="entry name" value="Plug_dom"/>
</dbReference>
<dbReference type="GO" id="GO:0044718">
    <property type="term" value="P:siderophore transmembrane transport"/>
    <property type="evidence" value="ECO:0007669"/>
    <property type="project" value="TreeGrafter"/>
</dbReference>
<accession>C2MAD9</accession>
<dbReference type="Gene3D" id="2.60.40.1120">
    <property type="entry name" value="Carboxypeptidase-like, regulatory domain"/>
    <property type="match status" value="1"/>
</dbReference>
<sequence>MSTYSHHSSWLGRTVYSLILVALSSTVCTLVAQSNPGRHTYSGVVLDATSQEPLIGASLWIEELHQGVATDADGAFTLSLPTKGEYHIKVSYVGYKDYTLHYSSKRASQAPQRILLSSSTAELGTVFVHGKGQAQRLREIPSSITVIDTRELHGTVSSLNEVLNRSMGVKVTSTGGIGSTSRMIIQGLDGKRIAIFVNGVPIGSSDQTSLDAFAVDQIDHVEVYKGIIPSWLGGEGLGGAINIILRHEEQQDHLTASYEVGSFHTHKGSLRANKYLPALGLNLSLALQGLYTDNDYTFDSPFEQGLVVRRDHDTYANYGGSLSLSLHKPWIDHLSLSLGADRTYQEIQGGVLNLQNNIQHAHTHTTSLQGALSVAKSILDGKLYLSSTSIVAYQLLNHVDTSHYCYDFAGRTFPSGSGQGEIGGMPNDSHDQLINIQEQLNLRYQLSPAHRLLGNISYRFARRDPHDELASKYTKLAVGGYPGQIHSLITGLTHEWKLWDERITNELGAKHVYFYSSVPPLGFTIYEQDDAPLTSSRSVWGGSEAISIKALPNLTLKGSTQYTMRTPRAEEIIGDGVLIYPSPKLAPERSLNFNLGVNWLCNPDDYPNCRIDLNGYYMNVRDMIKLVMESLIMKYTNFGQVRIAGVEAELCANLFPWLTIRSNITYQDARDRMRTAIGGGQNFHYNYRVPNMPYLFGNAEIRLQGDQLLLSDDHGEGFIACEYTAPFSYGWEASKVSRLQVPRRWNFNVGVQYTLFQHYHLALEVNNLFNTRQWAEYQYPLPTRSLRAKLKVTF</sequence>
<proteinExistence type="inferred from homology"/>
<evidence type="ECO:0000256" key="4">
    <source>
        <dbReference type="ARBA" id="ARBA00022692"/>
    </source>
</evidence>